<keyword evidence="2" id="KW-1185">Reference proteome</keyword>
<dbReference type="PROSITE" id="PS51257">
    <property type="entry name" value="PROKAR_LIPOPROTEIN"/>
    <property type="match status" value="1"/>
</dbReference>
<evidence type="ECO:0000313" key="1">
    <source>
        <dbReference type="EMBL" id="TXN35134.1"/>
    </source>
</evidence>
<reference evidence="1 2" key="1">
    <citation type="submission" date="2019-08" db="EMBL/GenBank/DDBJ databases">
        <title>Professor.</title>
        <authorList>
            <person name="Park J.S."/>
        </authorList>
    </citation>
    <scope>NUCLEOTIDE SEQUENCE [LARGE SCALE GENOMIC DNA]</scope>
    <source>
        <strain evidence="1 2">176CP5-101</strain>
    </source>
</reference>
<gene>
    <name evidence="1" type="ORF">FVB32_11115</name>
</gene>
<sequence>MRKFFLPYLLLCALISCSDGDLQIESIDFDSVTAQFCTDPQADSDNILFKINDDEALILNLQSGVLNNGVLNETITTESTVPSQSKITYRIFSDNVSTAYFCDEIPPVTPTVIEEIEAEDGSVIIETVSDADGTNFVHTIRLSGVSFVNSAGERITNLTIDEFGEVTTVIAN</sequence>
<dbReference type="Proteomes" id="UP000321456">
    <property type="component" value="Unassembled WGS sequence"/>
</dbReference>
<name>A0A5C8V0V6_9FLAO</name>
<evidence type="ECO:0000313" key="2">
    <source>
        <dbReference type="Proteomes" id="UP000321456"/>
    </source>
</evidence>
<organism evidence="1 2">
    <name type="scientific">Flagellimonas hymeniacidonis</name>
    <dbReference type="NCBI Taxonomy" id="2603628"/>
    <lineage>
        <taxon>Bacteria</taxon>
        <taxon>Pseudomonadati</taxon>
        <taxon>Bacteroidota</taxon>
        <taxon>Flavobacteriia</taxon>
        <taxon>Flavobacteriales</taxon>
        <taxon>Flavobacteriaceae</taxon>
        <taxon>Flagellimonas</taxon>
    </lineage>
</organism>
<dbReference type="EMBL" id="VRUR01000002">
    <property type="protein sequence ID" value="TXN35134.1"/>
    <property type="molecule type" value="Genomic_DNA"/>
</dbReference>
<dbReference type="AlphaFoldDB" id="A0A5C8V0V6"/>
<accession>A0A5C8V0V6</accession>
<protein>
    <submittedName>
        <fullName evidence="1">Uncharacterized protein</fullName>
    </submittedName>
</protein>
<dbReference type="RefSeq" id="WP_147743868.1">
    <property type="nucleotide sequence ID" value="NZ_VRUR01000002.1"/>
</dbReference>
<proteinExistence type="predicted"/>
<comment type="caution">
    <text evidence="1">The sequence shown here is derived from an EMBL/GenBank/DDBJ whole genome shotgun (WGS) entry which is preliminary data.</text>
</comment>